<feature type="compositionally biased region" description="Basic and acidic residues" evidence="1">
    <location>
        <begin position="1"/>
        <end position="19"/>
    </location>
</feature>
<comment type="caution">
    <text evidence="2">The sequence shown here is derived from an EMBL/GenBank/DDBJ whole genome shotgun (WGS) entry which is preliminary data.</text>
</comment>
<protein>
    <recommendedName>
        <fullName evidence="4">Cyclic nucleotide-binding domain-containing protein</fullName>
    </recommendedName>
</protein>
<proteinExistence type="predicted"/>
<sequence length="239" mass="25573">MPTPLELKEPLVQKPEAERASGYSEAGHAPPRVALAPPSGWARLARFLAVFGVETAEEAKLVCLLALQAHLANAVFALGRNIGPVLFMQLVGARGLTLAVFLSGLARAAERTVARGERFSRAGESYFLICGRVRREARQEEHEAGDALQELGCIYAELPPLRLEAATESRLLVLHHSSLWELMVHLPPKFALSLLRALVQLAPKPSQPGAGRQPMAPGSARPGVAVSELEAATSTADAK</sequence>
<gene>
    <name evidence="2" type="ORF">AB1Y20_013406</name>
</gene>
<dbReference type="InterPro" id="IPR018490">
    <property type="entry name" value="cNMP-bd_dom_sf"/>
</dbReference>
<dbReference type="AlphaFoldDB" id="A0AB34II60"/>
<dbReference type="EMBL" id="JBGBPQ010000026">
    <property type="protein sequence ID" value="KAL1498882.1"/>
    <property type="molecule type" value="Genomic_DNA"/>
</dbReference>
<reference evidence="2 3" key="1">
    <citation type="journal article" date="2024" name="Science">
        <title>Giant polyketide synthase enzymes in the biosynthesis of giant marine polyether toxins.</title>
        <authorList>
            <person name="Fallon T.R."/>
            <person name="Shende V.V."/>
            <person name="Wierzbicki I.H."/>
            <person name="Pendleton A.L."/>
            <person name="Watervoot N.F."/>
            <person name="Auber R.P."/>
            <person name="Gonzalez D.J."/>
            <person name="Wisecaver J.H."/>
            <person name="Moore B.S."/>
        </authorList>
    </citation>
    <scope>NUCLEOTIDE SEQUENCE [LARGE SCALE GENOMIC DNA]</scope>
    <source>
        <strain evidence="2 3">12B1</strain>
    </source>
</reference>
<evidence type="ECO:0000313" key="3">
    <source>
        <dbReference type="Proteomes" id="UP001515480"/>
    </source>
</evidence>
<feature type="non-terminal residue" evidence="2">
    <location>
        <position position="239"/>
    </location>
</feature>
<evidence type="ECO:0008006" key="4">
    <source>
        <dbReference type="Google" id="ProtNLM"/>
    </source>
</evidence>
<evidence type="ECO:0000256" key="1">
    <source>
        <dbReference type="SAM" id="MobiDB-lite"/>
    </source>
</evidence>
<accession>A0AB34II60</accession>
<dbReference type="SUPFAM" id="SSF51206">
    <property type="entry name" value="cAMP-binding domain-like"/>
    <property type="match status" value="1"/>
</dbReference>
<evidence type="ECO:0000313" key="2">
    <source>
        <dbReference type="EMBL" id="KAL1498882.1"/>
    </source>
</evidence>
<organism evidence="2 3">
    <name type="scientific">Prymnesium parvum</name>
    <name type="common">Toxic golden alga</name>
    <dbReference type="NCBI Taxonomy" id="97485"/>
    <lineage>
        <taxon>Eukaryota</taxon>
        <taxon>Haptista</taxon>
        <taxon>Haptophyta</taxon>
        <taxon>Prymnesiophyceae</taxon>
        <taxon>Prymnesiales</taxon>
        <taxon>Prymnesiaceae</taxon>
        <taxon>Prymnesium</taxon>
    </lineage>
</organism>
<keyword evidence="3" id="KW-1185">Reference proteome</keyword>
<dbReference type="Proteomes" id="UP001515480">
    <property type="component" value="Unassembled WGS sequence"/>
</dbReference>
<name>A0AB34II60_PRYPA</name>
<feature type="region of interest" description="Disordered" evidence="1">
    <location>
        <begin position="1"/>
        <end position="31"/>
    </location>
</feature>
<feature type="region of interest" description="Disordered" evidence="1">
    <location>
        <begin position="205"/>
        <end position="239"/>
    </location>
</feature>